<keyword evidence="3" id="KW-1185">Reference proteome</keyword>
<gene>
    <name evidence="2" type="ORF">COMA1_60061</name>
</gene>
<dbReference type="InterPro" id="IPR011050">
    <property type="entry name" value="Pectin_lyase_fold/virulence"/>
</dbReference>
<keyword evidence="1" id="KW-0732">Signal</keyword>
<dbReference type="Proteomes" id="UP000199032">
    <property type="component" value="Unassembled WGS sequence"/>
</dbReference>
<evidence type="ECO:0000313" key="3">
    <source>
        <dbReference type="Proteomes" id="UP000199032"/>
    </source>
</evidence>
<dbReference type="SMART" id="SM00710">
    <property type="entry name" value="PbH1"/>
    <property type="match status" value="5"/>
</dbReference>
<dbReference type="SUPFAM" id="SSF51126">
    <property type="entry name" value="Pectin lyase-like"/>
    <property type="match status" value="1"/>
</dbReference>
<evidence type="ECO:0000313" key="2">
    <source>
        <dbReference type="EMBL" id="CUS38771.1"/>
    </source>
</evidence>
<dbReference type="AlphaFoldDB" id="A0A0S4LMH5"/>
<dbReference type="Gene3D" id="2.160.20.10">
    <property type="entry name" value="Single-stranded right-handed beta-helix, Pectin lyase-like"/>
    <property type="match status" value="2"/>
</dbReference>
<evidence type="ECO:0000256" key="1">
    <source>
        <dbReference type="SAM" id="SignalP"/>
    </source>
</evidence>
<reference evidence="2 3" key="1">
    <citation type="submission" date="2015-10" db="EMBL/GenBank/DDBJ databases">
        <authorList>
            <person name="Gilbert D.G."/>
        </authorList>
    </citation>
    <scope>NUCLEOTIDE SEQUENCE [LARGE SCALE GENOMIC DNA]</scope>
    <source>
        <strain evidence="2">COMA1</strain>
    </source>
</reference>
<dbReference type="EMBL" id="CZQA01000012">
    <property type="protein sequence ID" value="CUS38771.1"/>
    <property type="molecule type" value="Genomic_DNA"/>
</dbReference>
<feature type="signal peptide" evidence="1">
    <location>
        <begin position="1"/>
        <end position="25"/>
    </location>
</feature>
<sequence>MIIGRKIRFINLVAASLIVACIATRLPTNESLAAVAVLPQSTVDVTMPAAPALITVCSSGCTYKNSQLQMAIDAALPGTTIQLKAGEIYQSPPDDKGFILRNKAGSGWIVIRTSTPDSQFAPPGERLTASDAPKLPKLERTGTYGMTCEPDAHNYRLIGLEFRNPGNSATGHSSGALIHCGRFETTVDDQPHHIVFDRVYVHGPSLAGQDVRFGVILQGRHQAVIDSWISDIKHNYSEANAIASWGAAGPLRIEDNYIEGSSINILIGGADPLVPNLTPSDITIVKNTIAKPLRWKNAEFALLSIKNLLELKHAQRVLIEGNTFEGVWPDAQAGFAFMLTPRQGSGVGAKCGPAGSPGCAPWTIVQDVTIRNNKVKAASNGVAISGRDPGGPYTYATRSGSRFTIRNNILEGLGGYSGGGIVFAVGNGPSDVTITHNTVAKFNAANLDGKGLELQGGSPSTSARLVFQDNILPARKYPLFGSVGGCSTTALATYAPGFLWTHNAIAGPWPTPAGCTTGILPGWSAENAFPASESALGYENYASGIYRLTSASPFRLAGSDGKDLGVDYVEYVAAHGLWP</sequence>
<feature type="chain" id="PRO_5006624102" description="Right handed beta helix domain-containing protein" evidence="1">
    <location>
        <begin position="26"/>
        <end position="579"/>
    </location>
</feature>
<dbReference type="InterPro" id="IPR006626">
    <property type="entry name" value="PbH1"/>
</dbReference>
<proteinExistence type="predicted"/>
<dbReference type="RefSeq" id="WP_090750930.1">
    <property type="nucleotide sequence ID" value="NZ_CZQA01000012.1"/>
</dbReference>
<dbReference type="InterPro" id="IPR012334">
    <property type="entry name" value="Pectin_lyas_fold"/>
</dbReference>
<dbReference type="PROSITE" id="PS51257">
    <property type="entry name" value="PROKAR_LIPOPROTEIN"/>
    <property type="match status" value="1"/>
</dbReference>
<accession>A0A0S4LMH5</accession>
<name>A0A0S4LMH5_9BACT</name>
<evidence type="ECO:0008006" key="4">
    <source>
        <dbReference type="Google" id="ProtNLM"/>
    </source>
</evidence>
<protein>
    <recommendedName>
        <fullName evidence="4">Right handed beta helix domain-containing protein</fullName>
    </recommendedName>
</protein>
<organism evidence="2 3">
    <name type="scientific">Candidatus Nitrospira nitrosa</name>
    <dbReference type="NCBI Taxonomy" id="1742972"/>
    <lineage>
        <taxon>Bacteria</taxon>
        <taxon>Pseudomonadati</taxon>
        <taxon>Nitrospirota</taxon>
        <taxon>Nitrospiria</taxon>
        <taxon>Nitrospirales</taxon>
        <taxon>Nitrospiraceae</taxon>
        <taxon>Nitrospira</taxon>
    </lineage>
</organism>
<dbReference type="OrthoDB" id="339817at2"/>